<dbReference type="InterPro" id="IPR010987">
    <property type="entry name" value="Glutathione-S-Trfase_C-like"/>
</dbReference>
<sequence length="301" mass="33994">MADQSLEKPKVTLHCITYRFETLTNLTGDTSLVIIATKSDDYNGISRLITDKFLPNRLNQSRSQRIVWLLQECKGIDWDLKIYKRDSDSLAPPALKKIHPLGKSPVISIETPALAKPLVLAESGTIIEYLCDHFAQHLVPKRYQDGKDGQVGGETEEWLRFRMYMHYAEGSLMSTLLLAMVIDNIGDNPATPFFIRPITRAISSKVYSIFLTNTLKTHFDFLEQQLATSPGDGKYLCGAELTAADIFMTFPLVAALNKKKYDAARYPKLSGYTKMMENHEGYKASIKKTEELTGEKYELLP</sequence>
<dbReference type="PANTHER" id="PTHR44051:SF9">
    <property type="entry name" value="GLUTATHIONE S-TRANSFERASE 1"/>
    <property type="match status" value="1"/>
</dbReference>
<dbReference type="PANTHER" id="PTHR44051">
    <property type="entry name" value="GLUTATHIONE S-TRANSFERASE-RELATED"/>
    <property type="match status" value="1"/>
</dbReference>
<dbReference type="PROSITE" id="PS50405">
    <property type="entry name" value="GST_CTER"/>
    <property type="match status" value="1"/>
</dbReference>
<evidence type="ECO:0000313" key="4">
    <source>
        <dbReference type="Proteomes" id="UP000310066"/>
    </source>
</evidence>
<comment type="caution">
    <text evidence="3">The sequence shown here is derived from an EMBL/GenBank/DDBJ whole genome shotgun (WGS) entry which is preliminary data.</text>
</comment>
<dbReference type="OrthoDB" id="2098326at2759"/>
<organism evidence="3 4">
    <name type="scientific">Friedmanniomyces endolithicus</name>
    <dbReference type="NCBI Taxonomy" id="329885"/>
    <lineage>
        <taxon>Eukaryota</taxon>
        <taxon>Fungi</taxon>
        <taxon>Dikarya</taxon>
        <taxon>Ascomycota</taxon>
        <taxon>Pezizomycotina</taxon>
        <taxon>Dothideomycetes</taxon>
        <taxon>Dothideomycetidae</taxon>
        <taxon>Mycosphaerellales</taxon>
        <taxon>Teratosphaeriaceae</taxon>
        <taxon>Friedmanniomyces</taxon>
    </lineage>
</organism>
<gene>
    <name evidence="3" type="ORF">B0A54_13639</name>
</gene>
<dbReference type="Gene3D" id="3.40.30.10">
    <property type="entry name" value="Glutaredoxin"/>
    <property type="match status" value="1"/>
</dbReference>
<evidence type="ECO:0000256" key="1">
    <source>
        <dbReference type="ARBA" id="ARBA00007409"/>
    </source>
</evidence>
<reference evidence="3 4" key="1">
    <citation type="submission" date="2017-03" db="EMBL/GenBank/DDBJ databases">
        <title>Genomes of endolithic fungi from Antarctica.</title>
        <authorList>
            <person name="Coleine C."/>
            <person name="Masonjones S."/>
            <person name="Stajich J.E."/>
        </authorList>
    </citation>
    <scope>NUCLEOTIDE SEQUENCE [LARGE SCALE GENOMIC DNA]</scope>
    <source>
        <strain evidence="3 4">CCFEE 5311</strain>
    </source>
</reference>
<dbReference type="InterPro" id="IPR004045">
    <property type="entry name" value="Glutathione_S-Trfase_N"/>
</dbReference>
<protein>
    <recommendedName>
        <fullName evidence="2">GST C-terminal domain-containing protein</fullName>
    </recommendedName>
</protein>
<proteinExistence type="inferred from homology"/>
<dbReference type="InterPro" id="IPR004046">
    <property type="entry name" value="GST_C"/>
</dbReference>
<dbReference type="CDD" id="cd03189">
    <property type="entry name" value="GST_C_GTT1_like"/>
    <property type="match status" value="1"/>
</dbReference>
<accession>A0A4U0UG82</accession>
<dbReference type="AlphaFoldDB" id="A0A4U0UG82"/>
<dbReference type="Pfam" id="PF13409">
    <property type="entry name" value="GST_N_2"/>
    <property type="match status" value="1"/>
</dbReference>
<dbReference type="STRING" id="329885.A0A4U0UG82"/>
<dbReference type="Proteomes" id="UP000310066">
    <property type="component" value="Unassembled WGS sequence"/>
</dbReference>
<evidence type="ECO:0000259" key="2">
    <source>
        <dbReference type="PROSITE" id="PS50405"/>
    </source>
</evidence>
<dbReference type="EMBL" id="NAJP01000079">
    <property type="protein sequence ID" value="TKA34583.1"/>
    <property type="molecule type" value="Genomic_DNA"/>
</dbReference>
<dbReference type="Pfam" id="PF14497">
    <property type="entry name" value="GST_C_3"/>
    <property type="match status" value="1"/>
</dbReference>
<dbReference type="CDD" id="cd03046">
    <property type="entry name" value="GST_N_GTT1_like"/>
    <property type="match status" value="1"/>
</dbReference>
<dbReference type="Gene3D" id="1.20.1050.10">
    <property type="match status" value="1"/>
</dbReference>
<comment type="similarity">
    <text evidence="1">Belongs to the GST superfamily.</text>
</comment>
<name>A0A4U0UG82_9PEZI</name>
<dbReference type="InterPro" id="IPR036249">
    <property type="entry name" value="Thioredoxin-like_sf"/>
</dbReference>
<evidence type="ECO:0000313" key="3">
    <source>
        <dbReference type="EMBL" id="TKA34583.1"/>
    </source>
</evidence>
<dbReference type="SFLD" id="SFLDS00019">
    <property type="entry name" value="Glutathione_Transferase_(cytos"/>
    <property type="match status" value="1"/>
</dbReference>
<dbReference type="SUPFAM" id="SSF52833">
    <property type="entry name" value="Thioredoxin-like"/>
    <property type="match status" value="1"/>
</dbReference>
<dbReference type="SUPFAM" id="SSF47616">
    <property type="entry name" value="GST C-terminal domain-like"/>
    <property type="match status" value="1"/>
</dbReference>
<feature type="domain" description="GST C-terminal" evidence="2">
    <location>
        <begin position="154"/>
        <end position="301"/>
    </location>
</feature>
<dbReference type="SFLD" id="SFLDG00358">
    <property type="entry name" value="Main_(cytGST)"/>
    <property type="match status" value="1"/>
</dbReference>
<dbReference type="InterPro" id="IPR040079">
    <property type="entry name" value="Glutathione_S-Trfase"/>
</dbReference>
<dbReference type="InterPro" id="IPR036282">
    <property type="entry name" value="Glutathione-S-Trfase_C_sf"/>
</dbReference>